<evidence type="ECO:0000313" key="2">
    <source>
        <dbReference type="Proteomes" id="UP000265520"/>
    </source>
</evidence>
<comment type="caution">
    <text evidence="1">The sequence shown here is derived from an EMBL/GenBank/DDBJ whole genome shotgun (WGS) entry which is preliminary data.</text>
</comment>
<accession>A0A392RZG4</accession>
<name>A0A392RZG4_9FABA</name>
<protein>
    <submittedName>
        <fullName evidence="1">Uncharacterized protein</fullName>
    </submittedName>
</protein>
<proteinExistence type="predicted"/>
<organism evidence="1 2">
    <name type="scientific">Trifolium medium</name>
    <dbReference type="NCBI Taxonomy" id="97028"/>
    <lineage>
        <taxon>Eukaryota</taxon>
        <taxon>Viridiplantae</taxon>
        <taxon>Streptophyta</taxon>
        <taxon>Embryophyta</taxon>
        <taxon>Tracheophyta</taxon>
        <taxon>Spermatophyta</taxon>
        <taxon>Magnoliopsida</taxon>
        <taxon>eudicotyledons</taxon>
        <taxon>Gunneridae</taxon>
        <taxon>Pentapetalae</taxon>
        <taxon>rosids</taxon>
        <taxon>fabids</taxon>
        <taxon>Fabales</taxon>
        <taxon>Fabaceae</taxon>
        <taxon>Papilionoideae</taxon>
        <taxon>50 kb inversion clade</taxon>
        <taxon>NPAAA clade</taxon>
        <taxon>Hologalegina</taxon>
        <taxon>IRL clade</taxon>
        <taxon>Trifolieae</taxon>
        <taxon>Trifolium</taxon>
    </lineage>
</organism>
<dbReference type="Proteomes" id="UP000265520">
    <property type="component" value="Unassembled WGS sequence"/>
</dbReference>
<sequence>NRRRRRTKSVLITAWIKDHEARVEEFGEPVAWIKVERSGSPAGIEKVDCKIKETQFCFDMVTLGVYCCGWENGSVV</sequence>
<feature type="non-terminal residue" evidence="1">
    <location>
        <position position="1"/>
    </location>
</feature>
<dbReference type="EMBL" id="LXQA010285999">
    <property type="protein sequence ID" value="MCI40966.1"/>
    <property type="molecule type" value="Genomic_DNA"/>
</dbReference>
<evidence type="ECO:0000313" key="1">
    <source>
        <dbReference type="EMBL" id="MCI40966.1"/>
    </source>
</evidence>
<reference evidence="1 2" key="1">
    <citation type="journal article" date="2018" name="Front. Plant Sci.">
        <title>Red Clover (Trifolium pratense) and Zigzag Clover (T. medium) - A Picture of Genomic Similarities and Differences.</title>
        <authorList>
            <person name="Dluhosova J."/>
            <person name="Istvanek J."/>
            <person name="Nedelnik J."/>
            <person name="Repkova J."/>
        </authorList>
    </citation>
    <scope>NUCLEOTIDE SEQUENCE [LARGE SCALE GENOMIC DNA]</scope>
    <source>
        <strain evidence="2">cv. 10/8</strain>
        <tissue evidence="1">Leaf</tissue>
    </source>
</reference>
<keyword evidence="2" id="KW-1185">Reference proteome</keyword>
<dbReference type="AlphaFoldDB" id="A0A392RZG4"/>